<evidence type="ECO:0000313" key="2">
    <source>
        <dbReference type="Proteomes" id="UP000034407"/>
    </source>
</evidence>
<keyword evidence="2" id="KW-1185">Reference proteome</keyword>
<name>A0A0M3DC47_9FIRM</name>
<evidence type="ECO:0000313" key="1">
    <source>
        <dbReference type="EMBL" id="KKX99847.1"/>
    </source>
</evidence>
<dbReference type="AlphaFoldDB" id="A0A0M3DC47"/>
<sequence length="181" mass="20198">MKELLLDVATVYYGDIDMSNPDDFTTVLTEEKVLGVTRGGLKVEAKPNIREIEFNGRKGKKIADMDRVLCWEVKAETEALEITSDVLEASGFVKDKTSSTKFDKFIPSMKLNHKDLVLVGKLYKSNEPCIIHIKNAYNGEGLAFEQKDGEEAGFKMAFVGAYTIGSDEMPIDVYYPKAPTK</sequence>
<reference evidence="1 2" key="1">
    <citation type="submission" date="2015-04" db="EMBL/GenBank/DDBJ databases">
        <title>Microcin producing Clostridium sp. JC272T.</title>
        <authorList>
            <person name="Jyothsna T."/>
            <person name="Sasikala C."/>
            <person name="Ramana C."/>
        </authorList>
    </citation>
    <scope>NUCLEOTIDE SEQUENCE [LARGE SCALE GENOMIC DNA]</scope>
    <source>
        <strain evidence="1 2">JC272</strain>
    </source>
</reference>
<proteinExistence type="predicted"/>
<evidence type="ECO:0008006" key="3">
    <source>
        <dbReference type="Google" id="ProtNLM"/>
    </source>
</evidence>
<dbReference type="PATRIC" id="fig|1629550.3.peg.3008"/>
<protein>
    <recommendedName>
        <fullName evidence="3">Tail protein</fullName>
    </recommendedName>
</protein>
<accession>A0A0M3DC47</accession>
<dbReference type="RefSeq" id="WP_046824380.1">
    <property type="nucleotide sequence ID" value="NZ_LBBT01000360.1"/>
</dbReference>
<comment type="caution">
    <text evidence="1">The sequence shown here is derived from an EMBL/GenBank/DDBJ whole genome shotgun (WGS) entry which is preliminary data.</text>
</comment>
<dbReference type="Proteomes" id="UP000034407">
    <property type="component" value="Unassembled WGS sequence"/>
</dbReference>
<gene>
    <name evidence="1" type="ORF">VN21_17385</name>
</gene>
<dbReference type="EMBL" id="LBBT01000360">
    <property type="protein sequence ID" value="KKX99847.1"/>
    <property type="molecule type" value="Genomic_DNA"/>
</dbReference>
<organism evidence="1 2">
    <name type="scientific">Paraclostridium benzoelyticum</name>
    <dbReference type="NCBI Taxonomy" id="1629550"/>
    <lineage>
        <taxon>Bacteria</taxon>
        <taxon>Bacillati</taxon>
        <taxon>Bacillota</taxon>
        <taxon>Clostridia</taxon>
        <taxon>Peptostreptococcales</taxon>
        <taxon>Peptostreptococcaceae</taxon>
        <taxon>Paraclostridium</taxon>
    </lineage>
</organism>